<feature type="region of interest" description="Disordered" evidence="2">
    <location>
        <begin position="48"/>
        <end position="78"/>
    </location>
</feature>
<name>A0A9P8QC59_WICPI</name>
<organism evidence="3 4">
    <name type="scientific">Wickerhamomyces pijperi</name>
    <name type="common">Yeast</name>
    <name type="synonym">Pichia pijperi</name>
    <dbReference type="NCBI Taxonomy" id="599730"/>
    <lineage>
        <taxon>Eukaryota</taxon>
        <taxon>Fungi</taxon>
        <taxon>Dikarya</taxon>
        <taxon>Ascomycota</taxon>
        <taxon>Saccharomycotina</taxon>
        <taxon>Saccharomycetes</taxon>
        <taxon>Phaffomycetales</taxon>
        <taxon>Wickerhamomycetaceae</taxon>
        <taxon>Wickerhamomyces</taxon>
    </lineage>
</organism>
<protein>
    <submittedName>
        <fullName evidence="3">Uncharacterized protein</fullName>
    </submittedName>
</protein>
<accession>A0A9P8QC59</accession>
<dbReference type="Pfam" id="PF11778">
    <property type="entry name" value="SID"/>
    <property type="match status" value="1"/>
</dbReference>
<dbReference type="EMBL" id="JAEUBG010000605">
    <property type="protein sequence ID" value="KAH3687853.1"/>
    <property type="molecule type" value="Genomic_DNA"/>
</dbReference>
<dbReference type="InterPro" id="IPR021750">
    <property type="entry name" value="Sid4-like"/>
</dbReference>
<dbReference type="Proteomes" id="UP000774326">
    <property type="component" value="Unassembled WGS sequence"/>
</dbReference>
<feature type="coiled-coil region" evidence="1">
    <location>
        <begin position="393"/>
        <end position="496"/>
    </location>
</feature>
<reference evidence="3" key="1">
    <citation type="journal article" date="2021" name="Open Biol.">
        <title>Shared evolutionary footprints suggest mitochondrial oxidative damage underlies multiple complex I losses in fungi.</title>
        <authorList>
            <person name="Schikora-Tamarit M.A."/>
            <person name="Marcet-Houben M."/>
            <person name="Nosek J."/>
            <person name="Gabaldon T."/>
        </authorList>
    </citation>
    <scope>NUCLEOTIDE SEQUENCE</scope>
    <source>
        <strain evidence="3">CBS2887</strain>
    </source>
</reference>
<evidence type="ECO:0000313" key="4">
    <source>
        <dbReference type="Proteomes" id="UP000774326"/>
    </source>
</evidence>
<feature type="compositionally biased region" description="Acidic residues" evidence="2">
    <location>
        <begin position="102"/>
        <end position="115"/>
    </location>
</feature>
<reference evidence="3" key="2">
    <citation type="submission" date="2021-01" db="EMBL/GenBank/DDBJ databases">
        <authorList>
            <person name="Schikora-Tamarit M.A."/>
        </authorList>
    </citation>
    <scope>NUCLEOTIDE SEQUENCE</scope>
    <source>
        <strain evidence="3">CBS2887</strain>
    </source>
</reference>
<evidence type="ECO:0000256" key="2">
    <source>
        <dbReference type="SAM" id="MobiDB-lite"/>
    </source>
</evidence>
<gene>
    <name evidence="3" type="ORF">WICPIJ_001146</name>
</gene>
<proteinExistence type="predicted"/>
<dbReference type="AlphaFoldDB" id="A0A9P8QC59"/>
<dbReference type="OrthoDB" id="5376259at2759"/>
<sequence>MTVKFHSQLGDTHNDETLPIPYQRIHSVDLPIDHDDIIKCLDQSSAVSEMPKESLKQEPPIPISQSTPNEQHFSDINPREVLKSKQKVRCSTENTTILVDGISEDESESESEIDETPSKIKPQKRTKNQQDTRLTKNFEELQVLRKVKEYFLNQSVGKDILETIQVSPAVAISKFKIVDQLELNQQIEEFKKTISAFESKQEISSAAQDLAKQEKQALHEENLRLQEKVEALKSNQEEVLSRLEKIARESTEKEKKSESDLAAMKESVSQVTSKVQERDAEIEKLRTQIQDLEKNKDAEISELQEKLKITEANKESSISSLRSKLDSTEETKSNLITELEKKLTSTEDSKNKMIGELELRIKSTEEEKIRVVSDIETKLKSLEMESSERLVQINDLKEAVSQLEAESEKYQQELKKSEQMYEEEVNESKKNSEIISSLKKEKEEGKAIIEKLTQDLQDPQIIVDLQEHVKALSQRNQELSKSKDLMYQELEKARGQESDRITNENIGIQRFYDSLDIKMVDSLNMIEAQNIIKNILIQFNVPFRNMRAQLIEIAQGKIFSRIFIGFFQRVHRLICHKEAMLKNMDENNFHHLRACAESLLETIVKYHHYWEQGR</sequence>
<keyword evidence="1" id="KW-0175">Coiled coil</keyword>
<comment type="caution">
    <text evidence="3">The sequence shown here is derived from an EMBL/GenBank/DDBJ whole genome shotgun (WGS) entry which is preliminary data.</text>
</comment>
<evidence type="ECO:0000313" key="3">
    <source>
        <dbReference type="EMBL" id="KAH3687853.1"/>
    </source>
</evidence>
<keyword evidence="4" id="KW-1185">Reference proteome</keyword>
<feature type="region of interest" description="Disordered" evidence="2">
    <location>
        <begin position="99"/>
        <end position="130"/>
    </location>
</feature>
<feature type="coiled-coil region" evidence="1">
    <location>
        <begin position="180"/>
        <end position="356"/>
    </location>
</feature>
<evidence type="ECO:0000256" key="1">
    <source>
        <dbReference type="SAM" id="Coils"/>
    </source>
</evidence>